<dbReference type="FunFam" id="3.40.50.1820:FF:000072">
    <property type="entry name" value="Serine carboxypeptidase-like 19"/>
    <property type="match status" value="1"/>
</dbReference>
<name>A0A2P6PK67_ROSCH</name>
<dbReference type="Proteomes" id="UP000238479">
    <property type="component" value="Chromosome 6"/>
</dbReference>
<dbReference type="SUPFAM" id="SSF53474">
    <property type="entry name" value="alpha/beta-Hydrolases"/>
    <property type="match status" value="1"/>
</dbReference>
<dbReference type="Pfam" id="PF00450">
    <property type="entry name" value="Peptidase_S10"/>
    <property type="match status" value="1"/>
</dbReference>
<keyword evidence="4" id="KW-1185">Reference proteome</keyword>
<dbReference type="OrthoDB" id="1176550at2759"/>
<dbReference type="PRINTS" id="PR00724">
    <property type="entry name" value="CRBOXYPTASEC"/>
</dbReference>
<dbReference type="Gramene" id="PRQ22317">
    <property type="protein sequence ID" value="PRQ22317"/>
    <property type="gene ID" value="RchiOBHm_Chr6g0248961"/>
</dbReference>
<dbReference type="EMBL" id="PDCK01000044">
    <property type="protein sequence ID" value="PRQ22317.1"/>
    <property type="molecule type" value="Genomic_DNA"/>
</dbReference>
<dbReference type="Gene3D" id="3.40.50.1820">
    <property type="entry name" value="alpha/beta hydrolase"/>
    <property type="match status" value="1"/>
</dbReference>
<dbReference type="GO" id="GO:0016747">
    <property type="term" value="F:acyltransferase activity, transferring groups other than amino-acyl groups"/>
    <property type="evidence" value="ECO:0007669"/>
    <property type="project" value="TreeGrafter"/>
</dbReference>
<dbReference type="InterPro" id="IPR029058">
    <property type="entry name" value="AB_hydrolase_fold"/>
</dbReference>
<keyword evidence="3" id="KW-0645">Protease</keyword>
<dbReference type="OMA" id="YKRRECF"/>
<dbReference type="GO" id="GO:0004185">
    <property type="term" value="F:serine-type carboxypeptidase activity"/>
    <property type="evidence" value="ECO:0007669"/>
    <property type="project" value="InterPro"/>
</dbReference>
<comment type="similarity">
    <text evidence="1">Belongs to the peptidase S10 family.</text>
</comment>
<dbReference type="Gene3D" id="3.40.50.12670">
    <property type="match status" value="1"/>
</dbReference>
<gene>
    <name evidence="3" type="ORF">RchiOBHm_Chr6g0248961</name>
</gene>
<organism evidence="3 4">
    <name type="scientific">Rosa chinensis</name>
    <name type="common">China rose</name>
    <dbReference type="NCBI Taxonomy" id="74649"/>
    <lineage>
        <taxon>Eukaryota</taxon>
        <taxon>Viridiplantae</taxon>
        <taxon>Streptophyta</taxon>
        <taxon>Embryophyta</taxon>
        <taxon>Tracheophyta</taxon>
        <taxon>Spermatophyta</taxon>
        <taxon>Magnoliopsida</taxon>
        <taxon>eudicotyledons</taxon>
        <taxon>Gunneridae</taxon>
        <taxon>Pentapetalae</taxon>
        <taxon>rosids</taxon>
        <taxon>fabids</taxon>
        <taxon>Rosales</taxon>
        <taxon>Rosaceae</taxon>
        <taxon>Rosoideae</taxon>
        <taxon>Rosoideae incertae sedis</taxon>
        <taxon>Rosa</taxon>
    </lineage>
</organism>
<feature type="chain" id="PRO_5015138723" evidence="2">
    <location>
        <begin position="28"/>
        <end position="472"/>
    </location>
</feature>
<comment type="caution">
    <text evidence="3">The sequence shown here is derived from an EMBL/GenBank/DDBJ whole genome shotgun (WGS) entry which is preliminary data.</text>
</comment>
<reference evidence="3 4" key="1">
    <citation type="journal article" date="2018" name="Nat. Genet.">
        <title>The Rosa genome provides new insights in the design of modern roses.</title>
        <authorList>
            <person name="Bendahmane M."/>
        </authorList>
    </citation>
    <scope>NUCLEOTIDE SEQUENCE [LARGE SCALE GENOMIC DNA]</scope>
    <source>
        <strain evidence="4">cv. Old Blush</strain>
    </source>
</reference>
<feature type="signal peptide" evidence="2">
    <location>
        <begin position="1"/>
        <end position="27"/>
    </location>
</feature>
<evidence type="ECO:0000256" key="2">
    <source>
        <dbReference type="SAM" id="SignalP"/>
    </source>
</evidence>
<dbReference type="AlphaFoldDB" id="A0A2P6PK67"/>
<evidence type="ECO:0000313" key="3">
    <source>
        <dbReference type="EMBL" id="PRQ22317.1"/>
    </source>
</evidence>
<dbReference type="GO" id="GO:0019748">
    <property type="term" value="P:secondary metabolic process"/>
    <property type="evidence" value="ECO:0007669"/>
    <property type="project" value="TreeGrafter"/>
</dbReference>
<evidence type="ECO:0000256" key="1">
    <source>
        <dbReference type="ARBA" id="ARBA00009431"/>
    </source>
</evidence>
<accession>A0A2P6PK67</accession>
<evidence type="ECO:0000313" key="4">
    <source>
        <dbReference type="Proteomes" id="UP000238479"/>
    </source>
</evidence>
<dbReference type="InterPro" id="IPR001563">
    <property type="entry name" value="Peptidase_S10"/>
</dbReference>
<dbReference type="PANTHER" id="PTHR11802">
    <property type="entry name" value="SERINE PROTEASE FAMILY S10 SERINE CARBOXYPEPTIDASE"/>
    <property type="match status" value="1"/>
</dbReference>
<dbReference type="FunFam" id="3.40.50.12670:FF:000002">
    <property type="entry name" value="Carboxypeptidase"/>
    <property type="match status" value="1"/>
</dbReference>
<dbReference type="PANTHER" id="PTHR11802:SF329">
    <property type="entry name" value="SERINE CARBOXYPEPTIDASE-LIKE 17"/>
    <property type="match status" value="1"/>
</dbReference>
<keyword evidence="2" id="KW-0732">Signal</keyword>
<dbReference type="GO" id="GO:0006508">
    <property type="term" value="P:proteolysis"/>
    <property type="evidence" value="ECO:0007669"/>
    <property type="project" value="InterPro"/>
</dbReference>
<keyword evidence="3" id="KW-0378">Hydrolase</keyword>
<keyword evidence="3" id="KW-0121">Carboxypeptidase</keyword>
<proteinExistence type="inferred from homology"/>
<protein>
    <submittedName>
        <fullName evidence="3">Putative peptidase S10, serine carboxypeptidase, alpha/Beta hydrolase</fullName>
    </submittedName>
</protein>
<sequence length="472" mass="53678">MVFGSCNKTMNWVCLHLLLLLIFSANAVYCGTLVKSIPGFDGELPFKLYTGYTTVNGSEMFYYFIESEGTPKQDPLLLWYSGGPGCSAFNGLIYENGPLAFNDTDYEGGVPKTFYYPYSWSRTASLLFVDAPVGTGFSYATDASEYATSDTKTAAQVYQFLRTWLNEHPQYLKVQLFVGADSYSGISGTIVVEHIMAGNDAGFKPRLNLKGYILGCPKTDETINENSKYSYSHRMALISDELYYSAKNSCNSDFYGATVDEPECYEDVQLIARQIKDINKNHILEPKCTWASPVPDGDSARRSMQEYEYPEDFLRSPLKNPEFCHNFNYALSYVWANDDDVRAALNIRNGTVFDWKRCNKSLDYTYDVSSVLEYHQNLSTKGLQVLIFNGDHDLTIPNTGTEEWIKKLGLTVVNDWRPWLVDGQIAGYTIKYSENGYRLTYATLKGAGHSPQEYKRREGYDMFDRFIHYYPI</sequence>